<evidence type="ECO:0000256" key="1">
    <source>
        <dbReference type="ARBA" id="ARBA00022491"/>
    </source>
</evidence>
<dbReference type="KEGG" id="bhc:JFL75_11660"/>
<reference evidence="6" key="1">
    <citation type="submission" date="2021-01" db="EMBL/GenBank/DDBJ databases">
        <title>Description of Breznakiella homolactica.</title>
        <authorList>
            <person name="Song Y."/>
            <person name="Brune A."/>
        </authorList>
    </citation>
    <scope>NUCLEOTIDE SEQUENCE</scope>
    <source>
        <strain evidence="6">RmG30</strain>
    </source>
</reference>
<name>A0A7T7XJX9_9SPIR</name>
<feature type="domain" description="HTH merR-type" evidence="5">
    <location>
        <begin position="130"/>
        <end position="193"/>
    </location>
</feature>
<feature type="domain" description="HTH merR-type" evidence="5">
    <location>
        <begin position="3"/>
        <end position="57"/>
    </location>
</feature>
<dbReference type="PANTHER" id="PTHR30204:SF69">
    <property type="entry name" value="MERR-FAMILY TRANSCRIPTIONAL REGULATOR"/>
    <property type="match status" value="1"/>
</dbReference>
<dbReference type="Pfam" id="PF13411">
    <property type="entry name" value="MerR_1"/>
    <property type="match status" value="1"/>
</dbReference>
<dbReference type="PRINTS" id="PR00040">
    <property type="entry name" value="HTHMERR"/>
</dbReference>
<keyword evidence="1" id="KW-0678">Repressor</keyword>
<dbReference type="SMART" id="SM00422">
    <property type="entry name" value="HTH_MERR"/>
    <property type="match status" value="2"/>
</dbReference>
<sequence>MKTFRTAEIAAMAGIHPNTVRFYEEQGLLPPVPRMDNGYRIFSETHLLQLRLIRRAFKAEILNSNLRDEAVAIVKTAAAGNPDDAVHKTTQYQAHIRGEIANAREAVRITGELLTGEHGSGKDTPPLGRREAAALIGVTMEVLRDWERNGLVSVLRKGNRRQYGTEETNRLLIISVLRNAGYSQMAIRRMLVQVTQGETDLLLALNTPEETEDIISVADRYITSLSGALEDTNGMLRILGSMKQKK</sequence>
<evidence type="ECO:0000256" key="3">
    <source>
        <dbReference type="ARBA" id="ARBA00023125"/>
    </source>
</evidence>
<dbReference type="PANTHER" id="PTHR30204">
    <property type="entry name" value="REDOX-CYCLING DRUG-SENSING TRANSCRIPTIONAL ACTIVATOR SOXR"/>
    <property type="match status" value="1"/>
</dbReference>
<dbReference type="GO" id="GO:0003677">
    <property type="term" value="F:DNA binding"/>
    <property type="evidence" value="ECO:0007669"/>
    <property type="project" value="UniProtKB-KW"/>
</dbReference>
<evidence type="ECO:0000259" key="5">
    <source>
        <dbReference type="PROSITE" id="PS50937"/>
    </source>
</evidence>
<evidence type="ECO:0000313" key="7">
    <source>
        <dbReference type="Proteomes" id="UP000595917"/>
    </source>
</evidence>
<evidence type="ECO:0000313" key="6">
    <source>
        <dbReference type="EMBL" id="QQO07602.1"/>
    </source>
</evidence>
<dbReference type="PROSITE" id="PS50937">
    <property type="entry name" value="HTH_MERR_2"/>
    <property type="match status" value="2"/>
</dbReference>
<accession>A0A7T7XJX9</accession>
<dbReference type="Pfam" id="PF00376">
    <property type="entry name" value="MerR"/>
    <property type="match status" value="1"/>
</dbReference>
<dbReference type="Gene3D" id="1.10.1660.10">
    <property type="match status" value="2"/>
</dbReference>
<dbReference type="InterPro" id="IPR009061">
    <property type="entry name" value="DNA-bd_dom_put_sf"/>
</dbReference>
<dbReference type="EMBL" id="CP067089">
    <property type="protein sequence ID" value="QQO07602.1"/>
    <property type="molecule type" value="Genomic_DNA"/>
</dbReference>
<dbReference type="PROSITE" id="PS00552">
    <property type="entry name" value="HTH_MERR_1"/>
    <property type="match status" value="1"/>
</dbReference>
<dbReference type="InterPro" id="IPR000551">
    <property type="entry name" value="MerR-type_HTH_dom"/>
</dbReference>
<keyword evidence="7" id="KW-1185">Reference proteome</keyword>
<dbReference type="AlphaFoldDB" id="A0A7T7XJX9"/>
<keyword evidence="2" id="KW-0805">Transcription regulation</keyword>
<keyword evidence="4" id="KW-0804">Transcription</keyword>
<dbReference type="CDD" id="cd00592">
    <property type="entry name" value="HTH_MerR-like"/>
    <property type="match status" value="1"/>
</dbReference>
<gene>
    <name evidence="6" type="ORF">JFL75_11660</name>
</gene>
<dbReference type="InterPro" id="IPR047057">
    <property type="entry name" value="MerR_fam"/>
</dbReference>
<protein>
    <submittedName>
        <fullName evidence="6">MerR family transcriptional regulator</fullName>
    </submittedName>
</protein>
<keyword evidence="3" id="KW-0238">DNA-binding</keyword>
<dbReference type="RefSeq" id="WP_215624908.1">
    <property type="nucleotide sequence ID" value="NZ_CP067089.2"/>
</dbReference>
<evidence type="ECO:0000256" key="2">
    <source>
        <dbReference type="ARBA" id="ARBA00023015"/>
    </source>
</evidence>
<dbReference type="GO" id="GO:0003700">
    <property type="term" value="F:DNA-binding transcription factor activity"/>
    <property type="evidence" value="ECO:0007669"/>
    <property type="project" value="InterPro"/>
</dbReference>
<dbReference type="Proteomes" id="UP000595917">
    <property type="component" value="Chromosome"/>
</dbReference>
<evidence type="ECO:0000256" key="4">
    <source>
        <dbReference type="ARBA" id="ARBA00023163"/>
    </source>
</evidence>
<proteinExistence type="predicted"/>
<dbReference type="SUPFAM" id="SSF46955">
    <property type="entry name" value="Putative DNA-binding domain"/>
    <property type="match status" value="2"/>
</dbReference>
<organism evidence="6 7">
    <name type="scientific">Breznakiella homolactica</name>
    <dbReference type="NCBI Taxonomy" id="2798577"/>
    <lineage>
        <taxon>Bacteria</taxon>
        <taxon>Pseudomonadati</taxon>
        <taxon>Spirochaetota</taxon>
        <taxon>Spirochaetia</taxon>
        <taxon>Spirochaetales</taxon>
        <taxon>Breznakiellaceae</taxon>
        <taxon>Breznakiella</taxon>
    </lineage>
</organism>